<feature type="transmembrane region" description="Helical" evidence="1">
    <location>
        <begin position="34"/>
        <end position="52"/>
    </location>
</feature>
<organism evidence="2 3">
    <name type="scientific">Candidatus Blackburnbacteria bacterium RIFCSPLOWO2_01_FULL_40_20</name>
    <dbReference type="NCBI Taxonomy" id="1797519"/>
    <lineage>
        <taxon>Bacteria</taxon>
        <taxon>Candidatus Blackburniibacteriota</taxon>
    </lineage>
</organism>
<keyword evidence="1" id="KW-0472">Membrane</keyword>
<comment type="caution">
    <text evidence="2">The sequence shown here is derived from an EMBL/GenBank/DDBJ whole genome shotgun (WGS) entry which is preliminary data.</text>
</comment>
<name>A0A1G1VDY5_9BACT</name>
<protein>
    <submittedName>
        <fullName evidence="2">Uncharacterized protein</fullName>
    </submittedName>
</protein>
<dbReference type="AlphaFoldDB" id="A0A1G1VDY5"/>
<evidence type="ECO:0000313" key="3">
    <source>
        <dbReference type="Proteomes" id="UP000178659"/>
    </source>
</evidence>
<accession>A0A1G1VDY5</accession>
<gene>
    <name evidence="2" type="ORF">A3A77_01360</name>
</gene>
<dbReference type="EMBL" id="MHCC01000012">
    <property type="protein sequence ID" value="OGY13683.1"/>
    <property type="molecule type" value="Genomic_DNA"/>
</dbReference>
<evidence type="ECO:0000256" key="1">
    <source>
        <dbReference type="SAM" id="Phobius"/>
    </source>
</evidence>
<keyword evidence="1" id="KW-1133">Transmembrane helix</keyword>
<evidence type="ECO:0000313" key="2">
    <source>
        <dbReference type="EMBL" id="OGY13683.1"/>
    </source>
</evidence>
<reference evidence="2 3" key="1">
    <citation type="journal article" date="2016" name="Nat. Commun.">
        <title>Thousands of microbial genomes shed light on interconnected biogeochemical processes in an aquifer system.</title>
        <authorList>
            <person name="Anantharaman K."/>
            <person name="Brown C.T."/>
            <person name="Hug L.A."/>
            <person name="Sharon I."/>
            <person name="Castelle C.J."/>
            <person name="Probst A.J."/>
            <person name="Thomas B.C."/>
            <person name="Singh A."/>
            <person name="Wilkins M.J."/>
            <person name="Karaoz U."/>
            <person name="Brodie E.L."/>
            <person name="Williams K.H."/>
            <person name="Hubbard S.S."/>
            <person name="Banfield J.F."/>
        </authorList>
    </citation>
    <scope>NUCLEOTIDE SEQUENCE [LARGE SCALE GENOMIC DNA]</scope>
</reference>
<proteinExistence type="predicted"/>
<sequence>MTDISRNLAHYLSLIAVLIFALWGLLAFSYDKNFQTAISISATLGFFVWGIVHHYIHEDLYFKVVLEYMATSLLGIVVLLSAIWSA</sequence>
<feature type="transmembrane region" description="Helical" evidence="1">
    <location>
        <begin position="7"/>
        <end position="28"/>
    </location>
</feature>
<feature type="transmembrane region" description="Helical" evidence="1">
    <location>
        <begin position="64"/>
        <end position="84"/>
    </location>
</feature>
<dbReference type="Proteomes" id="UP000178659">
    <property type="component" value="Unassembled WGS sequence"/>
</dbReference>
<keyword evidence="1" id="KW-0812">Transmembrane</keyword>